<dbReference type="SUPFAM" id="SSF53850">
    <property type="entry name" value="Periplasmic binding protein-like II"/>
    <property type="match status" value="1"/>
</dbReference>
<comment type="caution">
    <text evidence="2">The sequence shown here is derived from an EMBL/GenBank/DDBJ whole genome shotgun (WGS) entry which is preliminary data.</text>
</comment>
<dbReference type="RefSeq" id="WP_344779922.1">
    <property type="nucleotide sequence ID" value="NZ_BAAAZW010000001.1"/>
</dbReference>
<keyword evidence="3" id="KW-1185">Reference proteome</keyword>
<feature type="domain" description="SsuA/THI5-like" evidence="1">
    <location>
        <begin position="149"/>
        <end position="288"/>
    </location>
</feature>
<evidence type="ECO:0000259" key="1">
    <source>
        <dbReference type="Pfam" id="PF09084"/>
    </source>
</evidence>
<dbReference type="InterPro" id="IPR015168">
    <property type="entry name" value="SsuA/THI5"/>
</dbReference>
<reference evidence="3" key="1">
    <citation type="journal article" date="2019" name="Int. J. Syst. Evol. Microbiol.">
        <title>The Global Catalogue of Microorganisms (GCM) 10K type strain sequencing project: providing services to taxonomists for standard genome sequencing and annotation.</title>
        <authorList>
            <consortium name="The Broad Institute Genomics Platform"/>
            <consortium name="The Broad Institute Genome Sequencing Center for Infectious Disease"/>
            <person name="Wu L."/>
            <person name="Ma J."/>
        </authorList>
    </citation>
    <scope>NUCLEOTIDE SEQUENCE [LARGE SCALE GENOMIC DNA]</scope>
    <source>
        <strain evidence="3">JCM 16923</strain>
    </source>
</reference>
<dbReference type="EMBL" id="BAAAZW010000001">
    <property type="protein sequence ID" value="GAA3949192.1"/>
    <property type="molecule type" value="Genomic_DNA"/>
</dbReference>
<dbReference type="Proteomes" id="UP001418444">
    <property type="component" value="Unassembled WGS sequence"/>
</dbReference>
<accession>A0ABP7NKG1</accession>
<dbReference type="PANTHER" id="PTHR30024">
    <property type="entry name" value="ALIPHATIC SULFONATES-BINDING PROTEIN-RELATED"/>
    <property type="match status" value="1"/>
</dbReference>
<name>A0ABP7NKG1_9ACTN</name>
<gene>
    <name evidence="2" type="ORF">GCM10022231_03320</name>
</gene>
<evidence type="ECO:0000313" key="2">
    <source>
        <dbReference type="EMBL" id="GAA3949192.1"/>
    </source>
</evidence>
<dbReference type="SUPFAM" id="SSF160387">
    <property type="entry name" value="NosL/MerB-like"/>
    <property type="match status" value="1"/>
</dbReference>
<protein>
    <submittedName>
        <fullName evidence="2">ABC transporter substrate-binding protein</fullName>
    </submittedName>
</protein>
<dbReference type="Gene3D" id="3.40.190.10">
    <property type="entry name" value="Periplasmic binding protein-like II"/>
    <property type="match status" value="2"/>
</dbReference>
<dbReference type="PANTHER" id="PTHR30024:SF45">
    <property type="entry name" value="ABC TRANSPORTER SUBSTRATE-BINDING PROTEIN"/>
    <property type="match status" value="1"/>
</dbReference>
<evidence type="ECO:0000313" key="3">
    <source>
        <dbReference type="Proteomes" id="UP001418444"/>
    </source>
</evidence>
<dbReference type="Pfam" id="PF09084">
    <property type="entry name" value="NMT1"/>
    <property type="match status" value="1"/>
</dbReference>
<organism evidence="2 3">
    <name type="scientific">Gordonia caeni</name>
    <dbReference type="NCBI Taxonomy" id="1007097"/>
    <lineage>
        <taxon>Bacteria</taxon>
        <taxon>Bacillati</taxon>
        <taxon>Actinomycetota</taxon>
        <taxon>Actinomycetes</taxon>
        <taxon>Mycobacteriales</taxon>
        <taxon>Gordoniaceae</taxon>
        <taxon>Gordonia</taxon>
    </lineage>
</organism>
<sequence>MFNVNSCSSARRATPSRVARSFRPLITAATAATLLVSSLSACSLVDGPTDVVNIGYQSKTLNTINAGTLLRDRGTFEKALERLGRSNGKRYRVQWHDFSSGAPLTAAMIATQVDIGSMGDYPLVTNGSKSARFDDAATELVATTGYNPQGSLNQVVVPTSSDATELADLQGRQVSTSLGSAGDGMLATALERAGIDPDGIQVANQDPSIGAAAIEGGQVDGLAQFVPWPQLMIFRGQARLLFDGGENGVPTFHGVVARKQFTRANPEVMTEFLRAMQNTSDVIADRPMASALRISELTGIEPEVAYLYNGPNGMVSFDPAIKPQFAETLAQVKAFLVQRGSVEPDFDVGAFTNDEYLRQLYGADFTARTGDVANPSRLTGYDGTCGLPVDDPATASEVWFQGEAETRKAATPTCLLRQIATGGTSEVRAGYVPDTQSGLKLFAAQATWVHDGSTALTRSLLPFATERGAQAYLDNHPTAKPIGFDAAVRAAEQVQ</sequence>
<proteinExistence type="predicted"/>